<evidence type="ECO:0000313" key="1">
    <source>
        <dbReference type="EMBL" id="KAK2575371.1"/>
    </source>
</evidence>
<dbReference type="Proteomes" id="UP001258017">
    <property type="component" value="Unassembled WGS sequence"/>
</dbReference>
<name>A0AAD9VHZ0_9HYME</name>
<reference evidence="1" key="1">
    <citation type="submission" date="2021-08" db="EMBL/GenBank/DDBJ databases">
        <authorList>
            <person name="Misof B."/>
            <person name="Oliver O."/>
            <person name="Podsiadlowski L."/>
            <person name="Donath A."/>
            <person name="Peters R."/>
            <person name="Mayer C."/>
            <person name="Rust J."/>
            <person name="Gunkel S."/>
            <person name="Lesny P."/>
            <person name="Martin S."/>
            <person name="Oeyen J.P."/>
            <person name="Petersen M."/>
            <person name="Panagiotis P."/>
            <person name="Wilbrandt J."/>
            <person name="Tanja T."/>
        </authorList>
    </citation>
    <scope>NUCLEOTIDE SEQUENCE</scope>
    <source>
        <strain evidence="1">GBR_01_08_01A</strain>
        <tissue evidence="1">Thorax + abdomen</tissue>
    </source>
</reference>
<dbReference type="EMBL" id="JAIFRP010004420">
    <property type="protein sequence ID" value="KAK2575371.1"/>
    <property type="molecule type" value="Genomic_DNA"/>
</dbReference>
<feature type="non-terminal residue" evidence="1">
    <location>
        <position position="1"/>
    </location>
</feature>
<proteinExistence type="predicted"/>
<accession>A0AAD9VHZ0</accession>
<sequence length="75" mass="9055">KHKHSTIHAISKFTSDLCWARNAGYIPPEAFIYLDNAGLIQNDIDHRDMKFRHNLTDFDKKDKHRNNTKKYWWLQ</sequence>
<comment type="caution">
    <text evidence="1">The sequence shown here is derived from an EMBL/GenBank/DDBJ whole genome shotgun (WGS) entry which is preliminary data.</text>
</comment>
<protein>
    <submittedName>
        <fullName evidence="1">Uncharacterized protein</fullName>
    </submittedName>
</protein>
<keyword evidence="2" id="KW-1185">Reference proteome</keyword>
<dbReference type="AlphaFoldDB" id="A0AAD9VHZ0"/>
<gene>
    <name evidence="1" type="ORF">KPH14_001038</name>
</gene>
<reference evidence="1" key="2">
    <citation type="journal article" date="2023" name="Commun. Biol.">
        <title>Intrasexual cuticular hydrocarbon dimorphism in a wasp sheds light on hydrocarbon biosynthesis genes in Hymenoptera.</title>
        <authorList>
            <person name="Moris V.C."/>
            <person name="Podsiadlowski L."/>
            <person name="Martin S."/>
            <person name="Oeyen J.P."/>
            <person name="Donath A."/>
            <person name="Petersen M."/>
            <person name="Wilbrandt J."/>
            <person name="Misof B."/>
            <person name="Liedtke D."/>
            <person name="Thamm M."/>
            <person name="Scheiner R."/>
            <person name="Schmitt T."/>
            <person name="Niehuis O."/>
        </authorList>
    </citation>
    <scope>NUCLEOTIDE SEQUENCE</scope>
    <source>
        <strain evidence="1">GBR_01_08_01A</strain>
    </source>
</reference>
<organism evidence="1 2">
    <name type="scientific">Odynerus spinipes</name>
    <dbReference type="NCBI Taxonomy" id="1348599"/>
    <lineage>
        <taxon>Eukaryota</taxon>
        <taxon>Metazoa</taxon>
        <taxon>Ecdysozoa</taxon>
        <taxon>Arthropoda</taxon>
        <taxon>Hexapoda</taxon>
        <taxon>Insecta</taxon>
        <taxon>Pterygota</taxon>
        <taxon>Neoptera</taxon>
        <taxon>Endopterygota</taxon>
        <taxon>Hymenoptera</taxon>
        <taxon>Apocrita</taxon>
        <taxon>Aculeata</taxon>
        <taxon>Vespoidea</taxon>
        <taxon>Vespidae</taxon>
        <taxon>Eumeninae</taxon>
        <taxon>Odynerus</taxon>
    </lineage>
</organism>
<evidence type="ECO:0000313" key="2">
    <source>
        <dbReference type="Proteomes" id="UP001258017"/>
    </source>
</evidence>